<evidence type="ECO:0000256" key="4">
    <source>
        <dbReference type="ARBA" id="ARBA00022598"/>
    </source>
</evidence>
<evidence type="ECO:0000256" key="5">
    <source>
        <dbReference type="ARBA" id="ARBA00022741"/>
    </source>
</evidence>
<dbReference type="AlphaFoldDB" id="A0A381NKM1"/>
<organism evidence="11">
    <name type="scientific">marine metagenome</name>
    <dbReference type="NCBI Taxonomy" id="408172"/>
    <lineage>
        <taxon>unclassified sequences</taxon>
        <taxon>metagenomes</taxon>
        <taxon>ecological metagenomes</taxon>
    </lineage>
</organism>
<evidence type="ECO:0000256" key="9">
    <source>
        <dbReference type="ARBA" id="ARBA00023316"/>
    </source>
</evidence>
<keyword evidence="8" id="KW-0573">Peptidoglycan synthesis</keyword>
<dbReference type="HAMAP" id="MF_00047">
    <property type="entry name" value="Dala_Dala_lig"/>
    <property type="match status" value="1"/>
</dbReference>
<keyword evidence="3" id="KW-0963">Cytoplasm</keyword>
<dbReference type="PANTHER" id="PTHR23132:SF23">
    <property type="entry name" value="D-ALANINE--D-ALANINE LIGASE B"/>
    <property type="match status" value="1"/>
</dbReference>
<evidence type="ECO:0000256" key="1">
    <source>
        <dbReference type="ARBA" id="ARBA00004496"/>
    </source>
</evidence>
<keyword evidence="7" id="KW-0133">Cell shape</keyword>
<dbReference type="SUPFAM" id="SSF52440">
    <property type="entry name" value="PreATP-grasp domain"/>
    <property type="match status" value="1"/>
</dbReference>
<accession>A0A381NKM1</accession>
<proteinExistence type="inferred from homology"/>
<dbReference type="PROSITE" id="PS00843">
    <property type="entry name" value="DALA_DALA_LIGASE_1"/>
    <property type="match status" value="1"/>
</dbReference>
<dbReference type="Pfam" id="PF01820">
    <property type="entry name" value="Dala_Dala_lig_N"/>
    <property type="match status" value="1"/>
</dbReference>
<sequence length="310" mass="35091">MSHHKDSRGQFGKVAVLYGGTSTEREISLITGQAVWEALVRCDVDAHLVDTKQGFLTRMQTDNFKTAWIALHGSDGEDGKIQSFLESMNIRFTGSGSLSCSLTMNKLFTKKILSNNGFKTPDFLQVTNSDDYEKIVKKIKLPFVLKPCSQGSSIGVHIIENRRNYEKKLKTLNDFNDWIIAESYITGPEYTAGFLDGETLPLVKIDAGQNEFYDYEAKYYSQETKYVCPSGLDIKLEDKVKNKCTDIFKLFDIKGWARTDFFINEDYEPIFLEINTVPGMTLHSLVPMAASAIGINFDQLCFRILETSIR</sequence>
<dbReference type="NCBIfam" id="NF002378">
    <property type="entry name" value="PRK01372.1"/>
    <property type="match status" value="1"/>
</dbReference>
<dbReference type="InterPro" id="IPR013815">
    <property type="entry name" value="ATP_grasp_subdomain_1"/>
</dbReference>
<keyword evidence="4" id="KW-0436">Ligase</keyword>
<evidence type="ECO:0000313" key="11">
    <source>
        <dbReference type="EMBL" id="SUZ55156.1"/>
    </source>
</evidence>
<dbReference type="SUPFAM" id="SSF56059">
    <property type="entry name" value="Glutathione synthetase ATP-binding domain-like"/>
    <property type="match status" value="1"/>
</dbReference>
<dbReference type="EMBL" id="UINC01000431">
    <property type="protein sequence ID" value="SUZ55156.1"/>
    <property type="molecule type" value="Genomic_DNA"/>
</dbReference>
<comment type="subcellular location">
    <subcellularLocation>
        <location evidence="1">Cytoplasm</location>
    </subcellularLocation>
</comment>
<dbReference type="Gene3D" id="3.30.470.20">
    <property type="entry name" value="ATP-grasp fold, B domain"/>
    <property type="match status" value="1"/>
</dbReference>
<dbReference type="InterPro" id="IPR011127">
    <property type="entry name" value="Dala_Dala_lig_N"/>
</dbReference>
<dbReference type="Gene3D" id="3.40.50.20">
    <property type="match status" value="1"/>
</dbReference>
<dbReference type="NCBIfam" id="TIGR01205">
    <property type="entry name" value="D_ala_D_alaTIGR"/>
    <property type="match status" value="1"/>
</dbReference>
<protein>
    <recommendedName>
        <fullName evidence="10">ATP-grasp domain-containing protein</fullName>
    </recommendedName>
</protein>
<dbReference type="GO" id="GO:0005524">
    <property type="term" value="F:ATP binding"/>
    <property type="evidence" value="ECO:0007669"/>
    <property type="project" value="UniProtKB-KW"/>
</dbReference>
<dbReference type="GO" id="GO:0046872">
    <property type="term" value="F:metal ion binding"/>
    <property type="evidence" value="ECO:0007669"/>
    <property type="project" value="InterPro"/>
</dbReference>
<keyword evidence="6" id="KW-0067">ATP-binding</keyword>
<name>A0A381NKM1_9ZZZZ</name>
<dbReference type="GO" id="GO:0005829">
    <property type="term" value="C:cytosol"/>
    <property type="evidence" value="ECO:0007669"/>
    <property type="project" value="TreeGrafter"/>
</dbReference>
<dbReference type="InterPro" id="IPR000291">
    <property type="entry name" value="D-Ala_lig_Van_CS"/>
</dbReference>
<dbReference type="PIRSF" id="PIRSF039102">
    <property type="entry name" value="Ddl/VanB"/>
    <property type="match status" value="1"/>
</dbReference>
<feature type="domain" description="ATP-grasp" evidence="10">
    <location>
        <begin position="110"/>
        <end position="306"/>
    </location>
</feature>
<dbReference type="Gene3D" id="3.30.1490.20">
    <property type="entry name" value="ATP-grasp fold, A domain"/>
    <property type="match status" value="1"/>
</dbReference>
<dbReference type="GO" id="GO:0008360">
    <property type="term" value="P:regulation of cell shape"/>
    <property type="evidence" value="ECO:0007669"/>
    <property type="project" value="UniProtKB-KW"/>
</dbReference>
<dbReference type="InterPro" id="IPR005905">
    <property type="entry name" value="D_ala_D_ala"/>
</dbReference>
<evidence type="ECO:0000256" key="2">
    <source>
        <dbReference type="ARBA" id="ARBA00010871"/>
    </source>
</evidence>
<dbReference type="InterPro" id="IPR011761">
    <property type="entry name" value="ATP-grasp"/>
</dbReference>
<keyword evidence="9" id="KW-0961">Cell wall biogenesis/degradation</keyword>
<dbReference type="GO" id="GO:0009252">
    <property type="term" value="P:peptidoglycan biosynthetic process"/>
    <property type="evidence" value="ECO:0007669"/>
    <property type="project" value="UniProtKB-KW"/>
</dbReference>
<dbReference type="PROSITE" id="PS50975">
    <property type="entry name" value="ATP_GRASP"/>
    <property type="match status" value="1"/>
</dbReference>
<evidence type="ECO:0000259" key="10">
    <source>
        <dbReference type="PROSITE" id="PS50975"/>
    </source>
</evidence>
<evidence type="ECO:0000256" key="3">
    <source>
        <dbReference type="ARBA" id="ARBA00022490"/>
    </source>
</evidence>
<dbReference type="Pfam" id="PF07478">
    <property type="entry name" value="Dala_Dala_lig_C"/>
    <property type="match status" value="1"/>
</dbReference>
<dbReference type="PANTHER" id="PTHR23132">
    <property type="entry name" value="D-ALANINE--D-ALANINE LIGASE"/>
    <property type="match status" value="1"/>
</dbReference>
<dbReference type="PROSITE" id="PS00844">
    <property type="entry name" value="DALA_DALA_LIGASE_2"/>
    <property type="match status" value="1"/>
</dbReference>
<dbReference type="GO" id="GO:0008716">
    <property type="term" value="F:D-alanine-D-alanine ligase activity"/>
    <property type="evidence" value="ECO:0007669"/>
    <property type="project" value="InterPro"/>
</dbReference>
<comment type="similarity">
    <text evidence="2">Belongs to the D-alanine--D-alanine ligase family.</text>
</comment>
<evidence type="ECO:0000256" key="6">
    <source>
        <dbReference type="ARBA" id="ARBA00022840"/>
    </source>
</evidence>
<evidence type="ECO:0000256" key="8">
    <source>
        <dbReference type="ARBA" id="ARBA00022984"/>
    </source>
</evidence>
<dbReference type="InterPro" id="IPR011095">
    <property type="entry name" value="Dala_Dala_lig_C"/>
</dbReference>
<dbReference type="GO" id="GO:0071555">
    <property type="term" value="P:cell wall organization"/>
    <property type="evidence" value="ECO:0007669"/>
    <property type="project" value="UniProtKB-KW"/>
</dbReference>
<gene>
    <name evidence="11" type="ORF">METZ01_LOCUS8010</name>
</gene>
<keyword evidence="5" id="KW-0547">Nucleotide-binding</keyword>
<dbReference type="InterPro" id="IPR016185">
    <property type="entry name" value="PreATP-grasp_dom_sf"/>
</dbReference>
<reference evidence="11" key="1">
    <citation type="submission" date="2018-05" db="EMBL/GenBank/DDBJ databases">
        <authorList>
            <person name="Lanie J.A."/>
            <person name="Ng W.-L."/>
            <person name="Kazmierczak K.M."/>
            <person name="Andrzejewski T.M."/>
            <person name="Davidsen T.M."/>
            <person name="Wayne K.J."/>
            <person name="Tettelin H."/>
            <person name="Glass J.I."/>
            <person name="Rusch D."/>
            <person name="Podicherti R."/>
            <person name="Tsui H.-C.T."/>
            <person name="Winkler M.E."/>
        </authorList>
    </citation>
    <scope>NUCLEOTIDE SEQUENCE</scope>
</reference>
<evidence type="ECO:0000256" key="7">
    <source>
        <dbReference type="ARBA" id="ARBA00022960"/>
    </source>
</evidence>